<dbReference type="AlphaFoldDB" id="A0A7S4KIZ3"/>
<dbReference type="SUPFAM" id="SSF53098">
    <property type="entry name" value="Ribonuclease H-like"/>
    <property type="match status" value="1"/>
</dbReference>
<feature type="region of interest" description="Disordered" evidence="2">
    <location>
        <begin position="431"/>
        <end position="486"/>
    </location>
</feature>
<evidence type="ECO:0000313" key="3">
    <source>
        <dbReference type="EMBL" id="CAE2295651.1"/>
    </source>
</evidence>
<accession>A0A7S4KIZ3</accession>
<gene>
    <name evidence="3" type="ORF">GTHE00462_LOCUS13273</name>
</gene>
<dbReference type="InterPro" id="IPR036867">
    <property type="entry name" value="R3H_dom_sf"/>
</dbReference>
<dbReference type="GO" id="GO:0003723">
    <property type="term" value="F:RNA binding"/>
    <property type="evidence" value="ECO:0007669"/>
    <property type="project" value="TreeGrafter"/>
</dbReference>
<dbReference type="InterPro" id="IPR051181">
    <property type="entry name" value="CAF1_poly(A)_ribonucleases"/>
</dbReference>
<protein>
    <submittedName>
        <fullName evidence="3">Uncharacterized protein</fullName>
    </submittedName>
</protein>
<proteinExistence type="inferred from homology"/>
<dbReference type="InterPro" id="IPR012677">
    <property type="entry name" value="Nucleotide-bd_a/b_plait_sf"/>
</dbReference>
<name>A0A7S4KIZ3_GUITH</name>
<comment type="similarity">
    <text evidence="1">Belongs to the CAF1 family.</text>
</comment>
<reference evidence="3" key="1">
    <citation type="submission" date="2021-01" db="EMBL/GenBank/DDBJ databases">
        <authorList>
            <person name="Corre E."/>
            <person name="Pelletier E."/>
            <person name="Niang G."/>
            <person name="Scheremetjew M."/>
            <person name="Finn R."/>
            <person name="Kale V."/>
            <person name="Holt S."/>
            <person name="Cochrane G."/>
            <person name="Meng A."/>
            <person name="Brown T."/>
            <person name="Cohen L."/>
        </authorList>
    </citation>
    <scope>NUCLEOTIDE SEQUENCE</scope>
    <source>
        <strain evidence="3">CCMP 2712</strain>
    </source>
</reference>
<dbReference type="InterPro" id="IPR012337">
    <property type="entry name" value="RNaseH-like_sf"/>
</dbReference>
<dbReference type="PANTHER" id="PTHR15092">
    <property type="entry name" value="POLY A -SPECIFIC RIBONUCLEASE/TARGET OF EGR1, MEMBER 1"/>
    <property type="match status" value="1"/>
</dbReference>
<dbReference type="InterPro" id="IPR006941">
    <property type="entry name" value="RNase_CAF1"/>
</dbReference>
<dbReference type="SUPFAM" id="SSF82708">
    <property type="entry name" value="R3H domain"/>
    <property type="match status" value="1"/>
</dbReference>
<dbReference type="GO" id="GO:0000175">
    <property type="term" value="F:3'-5'-RNA exonuclease activity"/>
    <property type="evidence" value="ECO:0007669"/>
    <property type="project" value="TreeGrafter"/>
</dbReference>
<dbReference type="PANTHER" id="PTHR15092:SF22">
    <property type="entry name" value="POLY(A)-SPECIFIC RIBONUCLEASE PNLDC1"/>
    <property type="match status" value="1"/>
</dbReference>
<sequence>MKRVTEEFNLMQVGLCLFREASPNKLEAFPFNFFVFPAKEVSGRIHMSFSTAHFHVENNMDFNKWISDGVPYMSQQQYVQRLQFLTPQPDAVLSPKRSPRPLTRPDDKVFVENAVKKLEEWYNDADNTEELEMPECNYFLYSALTNEIDKLSGVVRRNKDPEDRRKFVVLVKKATEEEKELMRQKEVEEKKEKLKMHSGFLRVLLLLKEHKKPIVGHNLLYDLLFFFSHFQGSLPDTLEEFKAQLGETFPEIWDTKHLSFQSKQFSDTVLGPLYEKCCENMSGISVTIPPDFPGYEQSKQHHEAGYDAYMTGVVFAKLKGDQLALEEYKNRCYLMRSLFAINLAGNDEMMEKGALVVLHGFASTVKTGDLLSIFRIDGTDVQVNIRWVDDFSAIAVTTCSSYEDAIALIDENRETKCDFCSYDEWAEKEKEILSPTGAHKTPSAVQQREADEGKQGTKRGRTSQEGLEGENSGKKKKEEALKTPER</sequence>
<feature type="compositionally biased region" description="Basic and acidic residues" evidence="2">
    <location>
        <begin position="471"/>
        <end position="486"/>
    </location>
</feature>
<dbReference type="Pfam" id="PF04857">
    <property type="entry name" value="CAF1"/>
    <property type="match status" value="1"/>
</dbReference>
<evidence type="ECO:0000256" key="1">
    <source>
        <dbReference type="ARBA" id="ARBA00008372"/>
    </source>
</evidence>
<evidence type="ECO:0000256" key="2">
    <source>
        <dbReference type="SAM" id="MobiDB-lite"/>
    </source>
</evidence>
<dbReference type="EMBL" id="HBKN01016868">
    <property type="protein sequence ID" value="CAE2295651.1"/>
    <property type="molecule type" value="Transcribed_RNA"/>
</dbReference>
<dbReference type="InterPro" id="IPR036397">
    <property type="entry name" value="RNaseH_sf"/>
</dbReference>
<dbReference type="Gene3D" id="3.30.420.10">
    <property type="entry name" value="Ribonuclease H-like superfamily/Ribonuclease H"/>
    <property type="match status" value="2"/>
</dbReference>
<dbReference type="Gene3D" id="3.30.70.330">
    <property type="match status" value="1"/>
</dbReference>
<organism evidence="3">
    <name type="scientific">Guillardia theta</name>
    <name type="common">Cryptophyte</name>
    <name type="synonym">Cryptomonas phi</name>
    <dbReference type="NCBI Taxonomy" id="55529"/>
    <lineage>
        <taxon>Eukaryota</taxon>
        <taxon>Cryptophyceae</taxon>
        <taxon>Pyrenomonadales</taxon>
        <taxon>Geminigeraceae</taxon>
        <taxon>Guillardia</taxon>
    </lineage>
</organism>